<feature type="transmembrane region" description="Helical" evidence="1">
    <location>
        <begin position="378"/>
        <end position="399"/>
    </location>
</feature>
<name>A0ABW3JH30_9FLAO</name>
<keyword evidence="1" id="KW-0812">Transmembrane</keyword>
<gene>
    <name evidence="2" type="ORF">ACFQ1R_01345</name>
</gene>
<evidence type="ECO:0000313" key="2">
    <source>
        <dbReference type="EMBL" id="MFD0988727.1"/>
    </source>
</evidence>
<keyword evidence="1" id="KW-1133">Transmembrane helix</keyword>
<protein>
    <submittedName>
        <fullName evidence="2">DUF3999 family protein</fullName>
    </submittedName>
</protein>
<proteinExistence type="predicted"/>
<sequence>MKTSLSIFIAIFTLHLGFSQSHKGTINPVTESGLHKVLVSPEIRSASKENTSHFRILDANNKEVPYAVLNTEDAQVSEFISYIIQSHVVIKDSVTSLMIANDAKRIQNKLVLQIANTSVNKHYDISGSNDAKQWFGLVSNATLINLNNPDSTFVEKTISFPSNQYQYLRIDFKDKKSLPINVLAVGEYNNTLVGQQPIVFKGFKYIISENAKEKVTTINFKAANAYQIDGIAFNIKTPSYFRNAQLLVKNTQSIKNKEVTYDDVYVNFQFNSAESNIINLTYFTQKQFSITIENKDNQPLEITDIILFQNPLYVVTNLKADQNYTVVVDSTYNKPSYDLVNFIPATTNNLPEARIKSFTKVKQATLQATQKAFWQTNAFMWGCISIGVCVIGYFAMGMLKDMKG</sequence>
<reference evidence="3" key="1">
    <citation type="journal article" date="2019" name="Int. J. Syst. Evol. Microbiol.">
        <title>The Global Catalogue of Microorganisms (GCM) 10K type strain sequencing project: providing services to taxonomists for standard genome sequencing and annotation.</title>
        <authorList>
            <consortium name="The Broad Institute Genomics Platform"/>
            <consortium name="The Broad Institute Genome Sequencing Center for Infectious Disease"/>
            <person name="Wu L."/>
            <person name="Ma J."/>
        </authorList>
    </citation>
    <scope>NUCLEOTIDE SEQUENCE [LARGE SCALE GENOMIC DNA]</scope>
    <source>
        <strain evidence="3">CCUG 62414</strain>
    </source>
</reference>
<organism evidence="2 3">
    <name type="scientific">Mariniflexile jejuense</name>
    <dbReference type="NCBI Taxonomy" id="1173582"/>
    <lineage>
        <taxon>Bacteria</taxon>
        <taxon>Pseudomonadati</taxon>
        <taxon>Bacteroidota</taxon>
        <taxon>Flavobacteriia</taxon>
        <taxon>Flavobacteriales</taxon>
        <taxon>Flavobacteriaceae</taxon>
        <taxon>Mariniflexile</taxon>
    </lineage>
</organism>
<keyword evidence="1" id="KW-0472">Membrane</keyword>
<dbReference type="InterPro" id="IPR025060">
    <property type="entry name" value="DUF3999"/>
</dbReference>
<dbReference type="Proteomes" id="UP001597061">
    <property type="component" value="Unassembled WGS sequence"/>
</dbReference>
<evidence type="ECO:0000313" key="3">
    <source>
        <dbReference type="Proteomes" id="UP001597061"/>
    </source>
</evidence>
<dbReference type="EMBL" id="JBHTJI010000001">
    <property type="protein sequence ID" value="MFD0988727.1"/>
    <property type="molecule type" value="Genomic_DNA"/>
</dbReference>
<dbReference type="Pfam" id="PF13163">
    <property type="entry name" value="DUF3999"/>
    <property type="match status" value="1"/>
</dbReference>
<dbReference type="RefSeq" id="WP_379924296.1">
    <property type="nucleotide sequence ID" value="NZ_JBHTJI010000001.1"/>
</dbReference>
<accession>A0ABW3JH30</accession>
<keyword evidence="3" id="KW-1185">Reference proteome</keyword>
<evidence type="ECO:0000256" key="1">
    <source>
        <dbReference type="SAM" id="Phobius"/>
    </source>
</evidence>
<comment type="caution">
    <text evidence="2">The sequence shown here is derived from an EMBL/GenBank/DDBJ whole genome shotgun (WGS) entry which is preliminary data.</text>
</comment>